<evidence type="ECO:0000256" key="1">
    <source>
        <dbReference type="ARBA" id="ARBA00022490"/>
    </source>
</evidence>
<comment type="catalytic activity">
    <reaction evidence="7">
        <text>tRNA(Ser) + L-serine + ATP = L-seryl-tRNA(Ser) + AMP + diphosphate + H(+)</text>
        <dbReference type="Rhea" id="RHEA:12292"/>
        <dbReference type="Rhea" id="RHEA-COMP:9669"/>
        <dbReference type="Rhea" id="RHEA-COMP:9703"/>
        <dbReference type="ChEBI" id="CHEBI:15378"/>
        <dbReference type="ChEBI" id="CHEBI:30616"/>
        <dbReference type="ChEBI" id="CHEBI:33019"/>
        <dbReference type="ChEBI" id="CHEBI:33384"/>
        <dbReference type="ChEBI" id="CHEBI:78442"/>
        <dbReference type="ChEBI" id="CHEBI:78533"/>
        <dbReference type="ChEBI" id="CHEBI:456215"/>
        <dbReference type="EC" id="6.1.1.11"/>
    </reaction>
</comment>
<dbReference type="EC" id="6.1.1.11" evidence="7"/>
<evidence type="ECO:0000313" key="12">
    <source>
        <dbReference type="Proteomes" id="UP000315700"/>
    </source>
</evidence>
<comment type="domain">
    <text evidence="7">Consists of two distinct domains, a catalytic core and a N-terminal extension that is involved in tRNA binding.</text>
</comment>
<dbReference type="AlphaFoldDB" id="A0A517SL50"/>
<dbReference type="PRINTS" id="PR00981">
    <property type="entry name" value="TRNASYNTHSER"/>
</dbReference>
<evidence type="ECO:0000256" key="3">
    <source>
        <dbReference type="ARBA" id="ARBA00022741"/>
    </source>
</evidence>
<dbReference type="InterPro" id="IPR006195">
    <property type="entry name" value="aa-tRNA-synth_II"/>
</dbReference>
<evidence type="ECO:0000259" key="10">
    <source>
        <dbReference type="PROSITE" id="PS50862"/>
    </source>
</evidence>
<comment type="pathway">
    <text evidence="7">Aminoacyl-tRNA biosynthesis; selenocysteinyl-tRNA(Sec) biosynthesis; L-seryl-tRNA(Sec) from L-serine and tRNA(Sec): step 1/1.</text>
</comment>
<dbReference type="GO" id="GO:0016260">
    <property type="term" value="P:selenocysteine biosynthetic process"/>
    <property type="evidence" value="ECO:0007669"/>
    <property type="project" value="UniProtKB-UniRule"/>
</dbReference>
<comment type="subunit">
    <text evidence="7">Homodimer. The tRNA molecule binds across the dimer.</text>
</comment>
<dbReference type="InterPro" id="IPR010978">
    <property type="entry name" value="tRNA-bd_arm"/>
</dbReference>
<feature type="domain" description="Aminoacyl-transfer RNA synthetases class-II family profile" evidence="10">
    <location>
        <begin position="131"/>
        <end position="409"/>
    </location>
</feature>
<feature type="binding site" evidence="7 9">
    <location>
        <begin position="259"/>
        <end position="261"/>
    </location>
    <ligand>
        <name>ATP</name>
        <dbReference type="ChEBI" id="CHEBI:30616"/>
    </ligand>
</feature>
<feature type="binding site" evidence="9">
    <location>
        <begin position="275"/>
        <end position="278"/>
    </location>
    <ligand>
        <name>ATP</name>
        <dbReference type="ChEBI" id="CHEBI:30616"/>
    </ligand>
</feature>
<evidence type="ECO:0000256" key="6">
    <source>
        <dbReference type="ARBA" id="ARBA00023146"/>
    </source>
</evidence>
<dbReference type="Gene3D" id="3.30.930.10">
    <property type="entry name" value="Bira Bifunctional Protein, Domain 2"/>
    <property type="match status" value="1"/>
</dbReference>
<keyword evidence="4 7" id="KW-0067">ATP-binding</keyword>
<keyword evidence="6 7" id="KW-0030">Aminoacyl-tRNA synthetase</keyword>
<comment type="catalytic activity">
    <reaction evidence="7">
        <text>tRNA(Sec) + L-serine + ATP = L-seryl-tRNA(Sec) + AMP + diphosphate + H(+)</text>
        <dbReference type="Rhea" id="RHEA:42580"/>
        <dbReference type="Rhea" id="RHEA-COMP:9742"/>
        <dbReference type="Rhea" id="RHEA-COMP:10128"/>
        <dbReference type="ChEBI" id="CHEBI:15378"/>
        <dbReference type="ChEBI" id="CHEBI:30616"/>
        <dbReference type="ChEBI" id="CHEBI:33019"/>
        <dbReference type="ChEBI" id="CHEBI:33384"/>
        <dbReference type="ChEBI" id="CHEBI:78442"/>
        <dbReference type="ChEBI" id="CHEBI:78533"/>
        <dbReference type="ChEBI" id="CHEBI:456215"/>
        <dbReference type="EC" id="6.1.1.11"/>
    </reaction>
</comment>
<keyword evidence="12" id="KW-1185">Reference proteome</keyword>
<dbReference type="InterPro" id="IPR042103">
    <property type="entry name" value="SerRS_1_N_sf"/>
</dbReference>
<dbReference type="NCBIfam" id="TIGR00414">
    <property type="entry name" value="serS"/>
    <property type="match status" value="1"/>
</dbReference>
<sequence>MLDLTFITENADAIRQNCSNRGVKIDLDELLTLAESRRGLIGAGDRLRQEQKDVAARIPKATAEERPALIARGKELRELVSASEKQVGEVEEQLRSRQMQIPNMTHPQAPVGPDESHSVTVREFGAKPTFDFTPKGHVELMEALDLVDLEGGSRVAGHGFYFLKNEAVLLEQALINYALAKLRAEGFTLLTTPDLARDEVLMGTGYIPRGNEAQIYSIQGSDLSLVATAEIPLGGLMKDQILDAGKLPLKLGGLSHCFRTEAGAHGKATRGIYRVHQFTKVEMFAYTAPDVAASDAMHATIVRIEEEIFQGLKIPYRVIDICTGDLGGSAFRKFDLEAWMPGRNEYGEITSASNCTDFQSRRLGIRCKSPDFKGTRFVHTLNGTAIAVTRAMIALLENYQQADGSVVVPDVLRSWMGGLERIAR</sequence>
<dbReference type="Pfam" id="PF00587">
    <property type="entry name" value="tRNA-synt_2b"/>
    <property type="match status" value="1"/>
</dbReference>
<evidence type="ECO:0000256" key="2">
    <source>
        <dbReference type="ARBA" id="ARBA00022598"/>
    </source>
</evidence>
<dbReference type="SUPFAM" id="SSF55681">
    <property type="entry name" value="Class II aaRS and biotin synthetases"/>
    <property type="match status" value="1"/>
</dbReference>
<dbReference type="InterPro" id="IPR045864">
    <property type="entry name" value="aa-tRNA-synth_II/BPL/LPL"/>
</dbReference>
<dbReference type="OrthoDB" id="9804647at2"/>
<dbReference type="UniPathway" id="UPA00906">
    <property type="reaction ID" value="UER00895"/>
</dbReference>
<evidence type="ECO:0000256" key="9">
    <source>
        <dbReference type="PIRSR" id="PIRSR001529-2"/>
    </source>
</evidence>
<gene>
    <name evidence="7 11" type="primary">serS</name>
    <name evidence="11" type="ORF">Pan44_49070</name>
</gene>
<comment type="similarity">
    <text evidence="7">Belongs to the class-II aminoacyl-tRNA synthetase family. Type-1 seryl-tRNA synthetase subfamily.</text>
</comment>
<feature type="binding site" evidence="7 9">
    <location>
        <begin position="348"/>
        <end position="351"/>
    </location>
    <ligand>
        <name>ATP</name>
        <dbReference type="ChEBI" id="CHEBI:30616"/>
    </ligand>
</feature>
<dbReference type="InterPro" id="IPR015866">
    <property type="entry name" value="Ser-tRNA-synth_1_N"/>
</dbReference>
<dbReference type="InParanoid" id="A0A517SL50"/>
<dbReference type="RefSeq" id="WP_145034263.1">
    <property type="nucleotide sequence ID" value="NZ_CP036271.1"/>
</dbReference>
<comment type="subcellular location">
    <subcellularLocation>
        <location evidence="7">Cytoplasm</location>
    </subcellularLocation>
</comment>
<dbReference type="FunCoup" id="A0A517SL50">
    <property type="interactions" value="541"/>
</dbReference>
<keyword evidence="3 7" id="KW-0547">Nucleotide-binding</keyword>
<evidence type="ECO:0000256" key="4">
    <source>
        <dbReference type="ARBA" id="ARBA00022840"/>
    </source>
</evidence>
<feature type="binding site" evidence="8">
    <location>
        <position position="228"/>
    </location>
    <ligand>
        <name>L-serine</name>
        <dbReference type="ChEBI" id="CHEBI:33384"/>
    </ligand>
</feature>
<dbReference type="CDD" id="cd00770">
    <property type="entry name" value="SerRS_core"/>
    <property type="match status" value="1"/>
</dbReference>
<dbReference type="GO" id="GO:0005737">
    <property type="term" value="C:cytoplasm"/>
    <property type="evidence" value="ECO:0007669"/>
    <property type="project" value="UniProtKB-SubCell"/>
</dbReference>
<dbReference type="PROSITE" id="PS50862">
    <property type="entry name" value="AA_TRNA_LIGASE_II"/>
    <property type="match status" value="1"/>
</dbReference>
<feature type="binding site" evidence="7">
    <location>
        <position position="275"/>
    </location>
    <ligand>
        <name>ATP</name>
        <dbReference type="ChEBI" id="CHEBI:30616"/>
    </ligand>
</feature>
<dbReference type="EMBL" id="CP036271">
    <property type="protein sequence ID" value="QDT56847.1"/>
    <property type="molecule type" value="Genomic_DNA"/>
</dbReference>
<evidence type="ECO:0000313" key="11">
    <source>
        <dbReference type="EMBL" id="QDT56847.1"/>
    </source>
</evidence>
<keyword evidence="2 7" id="KW-0436">Ligase</keyword>
<feature type="binding site" evidence="7">
    <location>
        <begin position="228"/>
        <end position="230"/>
    </location>
    <ligand>
        <name>L-serine</name>
        <dbReference type="ChEBI" id="CHEBI:33384"/>
    </ligand>
</feature>
<feature type="site" description="Important for serine binding" evidence="8">
    <location>
        <position position="384"/>
    </location>
</feature>
<dbReference type="InterPro" id="IPR002314">
    <property type="entry name" value="aa-tRNA-synt_IIb"/>
</dbReference>
<dbReference type="PIRSF" id="PIRSF001529">
    <property type="entry name" value="Ser-tRNA-synth_IIa"/>
    <property type="match status" value="1"/>
</dbReference>
<dbReference type="InterPro" id="IPR033729">
    <property type="entry name" value="SerRS_core"/>
</dbReference>
<dbReference type="Proteomes" id="UP000315700">
    <property type="component" value="Chromosome"/>
</dbReference>
<organism evidence="11 12">
    <name type="scientific">Caulifigura coniformis</name>
    <dbReference type="NCBI Taxonomy" id="2527983"/>
    <lineage>
        <taxon>Bacteria</taxon>
        <taxon>Pseudomonadati</taxon>
        <taxon>Planctomycetota</taxon>
        <taxon>Planctomycetia</taxon>
        <taxon>Planctomycetales</taxon>
        <taxon>Planctomycetaceae</taxon>
        <taxon>Caulifigura</taxon>
    </lineage>
</organism>
<reference evidence="11 12" key="1">
    <citation type="submission" date="2019-02" db="EMBL/GenBank/DDBJ databases">
        <title>Deep-cultivation of Planctomycetes and their phenomic and genomic characterization uncovers novel biology.</title>
        <authorList>
            <person name="Wiegand S."/>
            <person name="Jogler M."/>
            <person name="Boedeker C."/>
            <person name="Pinto D."/>
            <person name="Vollmers J."/>
            <person name="Rivas-Marin E."/>
            <person name="Kohn T."/>
            <person name="Peeters S.H."/>
            <person name="Heuer A."/>
            <person name="Rast P."/>
            <person name="Oberbeckmann S."/>
            <person name="Bunk B."/>
            <person name="Jeske O."/>
            <person name="Meyerdierks A."/>
            <person name="Storesund J.E."/>
            <person name="Kallscheuer N."/>
            <person name="Luecker S."/>
            <person name="Lage O.M."/>
            <person name="Pohl T."/>
            <person name="Merkel B.J."/>
            <person name="Hornburger P."/>
            <person name="Mueller R.-W."/>
            <person name="Bruemmer F."/>
            <person name="Labrenz M."/>
            <person name="Spormann A.M."/>
            <person name="Op den Camp H."/>
            <person name="Overmann J."/>
            <person name="Amann R."/>
            <person name="Jetten M.S.M."/>
            <person name="Mascher T."/>
            <person name="Medema M.H."/>
            <person name="Devos D.P."/>
            <person name="Kaster A.-K."/>
            <person name="Ovreas L."/>
            <person name="Rohde M."/>
            <person name="Galperin M.Y."/>
            <person name="Jogler C."/>
        </authorList>
    </citation>
    <scope>NUCLEOTIDE SEQUENCE [LARGE SCALE GENOMIC DNA]</scope>
    <source>
        <strain evidence="11 12">Pan44</strain>
    </source>
</reference>
<evidence type="ECO:0000256" key="5">
    <source>
        <dbReference type="ARBA" id="ARBA00022917"/>
    </source>
</evidence>
<keyword evidence="5 7" id="KW-0648">Protein biosynthesis</keyword>
<dbReference type="PANTHER" id="PTHR11778">
    <property type="entry name" value="SERYL-TRNA SYNTHETASE"/>
    <property type="match status" value="1"/>
</dbReference>
<evidence type="ECO:0000256" key="8">
    <source>
        <dbReference type="PIRSR" id="PIRSR001529-1"/>
    </source>
</evidence>
<dbReference type="HAMAP" id="MF_00176">
    <property type="entry name" value="Ser_tRNA_synth_type1"/>
    <property type="match status" value="1"/>
</dbReference>
<feature type="binding site" evidence="7">
    <location>
        <position position="384"/>
    </location>
    <ligand>
        <name>L-serine</name>
        <dbReference type="ChEBI" id="CHEBI:33384"/>
    </ligand>
</feature>
<evidence type="ECO:0000256" key="7">
    <source>
        <dbReference type="HAMAP-Rule" id="MF_00176"/>
    </source>
</evidence>
<dbReference type="KEGG" id="ccos:Pan44_49070"/>
<accession>A0A517SL50</accession>
<dbReference type="SUPFAM" id="SSF46589">
    <property type="entry name" value="tRNA-binding arm"/>
    <property type="match status" value="1"/>
</dbReference>
<dbReference type="Pfam" id="PF02403">
    <property type="entry name" value="Seryl_tRNA_N"/>
    <property type="match status" value="1"/>
</dbReference>
<comment type="function">
    <text evidence="7">Catalyzes the attachment of serine to tRNA(Ser). Is also able to aminoacylate tRNA(Sec) with serine, to form the misacylated tRNA L-seryl-tRNA(Sec), which will be further converted into selenocysteinyl-tRNA(Sec).</text>
</comment>
<dbReference type="GO" id="GO:0004828">
    <property type="term" value="F:serine-tRNA ligase activity"/>
    <property type="evidence" value="ECO:0007669"/>
    <property type="project" value="UniProtKB-UniRule"/>
</dbReference>
<feature type="binding site" evidence="7 8">
    <location>
        <position position="282"/>
    </location>
    <ligand>
        <name>L-serine</name>
        <dbReference type="ChEBI" id="CHEBI:33384"/>
    </ligand>
</feature>
<name>A0A517SL50_9PLAN</name>
<keyword evidence="1 7" id="KW-0963">Cytoplasm</keyword>
<dbReference type="GO" id="GO:0006434">
    <property type="term" value="P:seryl-tRNA aminoacylation"/>
    <property type="evidence" value="ECO:0007669"/>
    <property type="project" value="UniProtKB-UniRule"/>
</dbReference>
<feature type="binding site" evidence="8">
    <location>
        <position position="259"/>
    </location>
    <ligand>
        <name>L-serine</name>
        <dbReference type="ChEBI" id="CHEBI:33384"/>
    </ligand>
</feature>
<feature type="binding site" evidence="8">
    <location>
        <position position="382"/>
    </location>
    <ligand>
        <name>L-serine</name>
        <dbReference type="ChEBI" id="CHEBI:33384"/>
    </ligand>
</feature>
<proteinExistence type="inferred from homology"/>
<protein>
    <recommendedName>
        <fullName evidence="7">Serine--tRNA ligase</fullName>
        <ecNumber evidence="7">6.1.1.11</ecNumber>
    </recommendedName>
    <alternativeName>
        <fullName evidence="7">Seryl-tRNA synthetase</fullName>
        <shortName evidence="7">SerRS</shortName>
    </alternativeName>
    <alternativeName>
        <fullName evidence="7">Seryl-tRNA(Ser/Sec) synthetase</fullName>
    </alternativeName>
</protein>
<dbReference type="Gene3D" id="1.10.287.40">
    <property type="entry name" value="Serine-tRNA synthetase, tRNA binding domain"/>
    <property type="match status" value="1"/>
</dbReference>
<dbReference type="InterPro" id="IPR002317">
    <property type="entry name" value="Ser-tRNA-ligase_type_1"/>
</dbReference>
<dbReference type="GO" id="GO:0005524">
    <property type="term" value="F:ATP binding"/>
    <property type="evidence" value="ECO:0007669"/>
    <property type="project" value="UniProtKB-UniRule"/>
</dbReference>